<reference evidence="13 15" key="2">
    <citation type="journal article" date="2018" name="Plant J.">
        <title>The Physcomitrella patens chromosome-scale assembly reveals moss genome structure and evolution.</title>
        <authorList>
            <person name="Lang D."/>
            <person name="Ullrich K.K."/>
            <person name="Murat F."/>
            <person name="Fuchs J."/>
            <person name="Jenkins J."/>
            <person name="Haas F.B."/>
            <person name="Piednoel M."/>
            <person name="Gundlach H."/>
            <person name="Van Bel M."/>
            <person name="Meyberg R."/>
            <person name="Vives C."/>
            <person name="Morata J."/>
            <person name="Symeonidi A."/>
            <person name="Hiss M."/>
            <person name="Muchero W."/>
            <person name="Kamisugi Y."/>
            <person name="Saleh O."/>
            <person name="Blanc G."/>
            <person name="Decker E.L."/>
            <person name="van Gessel N."/>
            <person name="Grimwood J."/>
            <person name="Hayes R.D."/>
            <person name="Graham S.W."/>
            <person name="Gunter L.E."/>
            <person name="McDaniel S.F."/>
            <person name="Hoernstein S.N.W."/>
            <person name="Larsson A."/>
            <person name="Li F.W."/>
            <person name="Perroud P.F."/>
            <person name="Phillips J."/>
            <person name="Ranjan P."/>
            <person name="Rokshar D.S."/>
            <person name="Rothfels C.J."/>
            <person name="Schneider L."/>
            <person name="Shu S."/>
            <person name="Stevenson D.W."/>
            <person name="Thummler F."/>
            <person name="Tillich M."/>
            <person name="Villarreal Aguilar J.C."/>
            <person name="Widiez T."/>
            <person name="Wong G.K."/>
            <person name="Wymore A."/>
            <person name="Zhang Y."/>
            <person name="Zimmer A.D."/>
            <person name="Quatrano R.S."/>
            <person name="Mayer K.F.X."/>
            <person name="Goodstein D."/>
            <person name="Casacuberta J.M."/>
            <person name="Vandepoele K."/>
            <person name="Reski R."/>
            <person name="Cuming A.C."/>
            <person name="Tuskan G.A."/>
            <person name="Maumus F."/>
            <person name="Salse J."/>
            <person name="Schmutz J."/>
            <person name="Rensing S.A."/>
        </authorList>
    </citation>
    <scope>NUCLEOTIDE SEQUENCE [LARGE SCALE GENOMIC DNA]</scope>
    <source>
        <strain evidence="14 15">cv. Gransden 2004</strain>
    </source>
</reference>
<keyword evidence="5 10" id="KW-0812">Transmembrane</keyword>
<dbReference type="InterPro" id="IPR053952">
    <property type="entry name" value="K_trans_C"/>
</dbReference>
<sequence length="770" mass="85089">MDPESPNPRTHGRSQSMVAVLMLAYQSFGVVYGDLCVSPLYVFRSTFSGDLRSHMTEGEISGVLSLIFWTLTLVPVIKYAIIILNADDNGEGGTFALYSLLCRHAKLSLILNRQNADSELLTHNLEQPPETPRGQTICRLLEKHVFLRNGLIIVVLLGSCMVIGNGILTPSIAVLSATSGISVAAPQLPQSVAVLVSCGILVLLFGLQHLGTHRISFMFAPIVLMWLFCNCAVGIYNLVTYNPLIIHALSPYYIYHFFKVSGRDGWISLGGVLLCITGSEAMYADLGHFSKRSIKTAFTCIVYPCLVLGYMGQAAYLSKNLADVDHGFFHSIPGPVFWPVFIVAMLVSIVGSQGAVTATFSIIKQCQSLGFVPWVKVVHTSRTIHGQIYIPEINWIMFVISLSITVGFQSPVEIGNAYGISVICVMLATTLLMTFVIYVVWQHSIFTAGIFFLVFTLVEAVYLSSALFKVKQGGWVALVLAGVIMSIMYVWHYGTIKNYEFDLQNKVSMKWLLTLGPGLGIVRVPGIGLIYTELLTGVPAIFSHFVTNLPAFHQILVFVCIKSAPVPFVPPDERYLVGRVGCRDYRMYRYVVRSGYKDTYTNDESEFESQLIYNLAEFIRTESAAPWAQSRGEMPQDSRMTVMGALGSTRSVAETAWSTDMPANAADSLESSDGITSPKRHVHFNLPKPSDNHVNAEVRKELADLADAKEAGIAYVMGHSYVRAKPSSSWLKKFAINFVYSFLRRNCREPAVALNIPHTSLIQVGMVYYV</sequence>
<feature type="transmembrane region" description="Helical" evidence="10">
    <location>
        <begin position="448"/>
        <end position="468"/>
    </location>
</feature>
<feature type="transmembrane region" description="Helical" evidence="10">
    <location>
        <begin position="219"/>
        <end position="239"/>
    </location>
</feature>
<dbReference type="RefSeq" id="XP_073386274.1">
    <property type="nucleotide sequence ID" value="XM_073530173.1"/>
</dbReference>
<evidence type="ECO:0000256" key="4">
    <source>
        <dbReference type="ARBA" id="ARBA00022538"/>
    </source>
</evidence>
<protein>
    <recommendedName>
        <fullName evidence="10">Potassium transporter</fullName>
    </recommendedName>
</protein>
<evidence type="ECO:0000256" key="8">
    <source>
        <dbReference type="ARBA" id="ARBA00023065"/>
    </source>
</evidence>
<evidence type="ECO:0000256" key="7">
    <source>
        <dbReference type="ARBA" id="ARBA00022989"/>
    </source>
</evidence>
<evidence type="ECO:0000256" key="3">
    <source>
        <dbReference type="ARBA" id="ARBA00022448"/>
    </source>
</evidence>
<feature type="transmembrane region" description="Helical" evidence="10">
    <location>
        <begin position="265"/>
        <end position="284"/>
    </location>
</feature>
<dbReference type="EnsemblPlants" id="Pp3c22_12740V3.1">
    <property type="protein sequence ID" value="Pp3c22_12740V3.1"/>
    <property type="gene ID" value="Pp3c22_12740"/>
</dbReference>
<reference evidence="13 15" key="1">
    <citation type="journal article" date="2008" name="Science">
        <title>The Physcomitrella genome reveals evolutionary insights into the conquest of land by plants.</title>
        <authorList>
            <person name="Rensing S."/>
            <person name="Lang D."/>
            <person name="Zimmer A."/>
            <person name="Terry A."/>
            <person name="Salamov A."/>
            <person name="Shapiro H."/>
            <person name="Nishiyama T."/>
            <person name="Perroud P.-F."/>
            <person name="Lindquist E."/>
            <person name="Kamisugi Y."/>
            <person name="Tanahashi T."/>
            <person name="Sakakibara K."/>
            <person name="Fujita T."/>
            <person name="Oishi K."/>
            <person name="Shin-I T."/>
            <person name="Kuroki Y."/>
            <person name="Toyoda A."/>
            <person name="Suzuki Y."/>
            <person name="Hashimoto A."/>
            <person name="Yamaguchi K."/>
            <person name="Sugano A."/>
            <person name="Kohara Y."/>
            <person name="Fujiyama A."/>
            <person name="Anterola A."/>
            <person name="Aoki S."/>
            <person name="Ashton N."/>
            <person name="Barbazuk W.B."/>
            <person name="Barker E."/>
            <person name="Bennetzen J."/>
            <person name="Bezanilla M."/>
            <person name="Blankenship R."/>
            <person name="Cho S.H."/>
            <person name="Dutcher S."/>
            <person name="Estelle M."/>
            <person name="Fawcett J.A."/>
            <person name="Gundlach H."/>
            <person name="Hanada K."/>
            <person name="Heyl A."/>
            <person name="Hicks K.A."/>
            <person name="Hugh J."/>
            <person name="Lohr M."/>
            <person name="Mayer K."/>
            <person name="Melkozernov A."/>
            <person name="Murata T."/>
            <person name="Nelson D."/>
            <person name="Pils B."/>
            <person name="Prigge M."/>
            <person name="Reiss B."/>
            <person name="Renner T."/>
            <person name="Rombauts S."/>
            <person name="Rushton P."/>
            <person name="Sanderfoot A."/>
            <person name="Schween G."/>
            <person name="Shiu S.-H."/>
            <person name="Stueber K."/>
            <person name="Theodoulou F.L."/>
            <person name="Tu H."/>
            <person name="Van de Peer Y."/>
            <person name="Verrier P.J."/>
            <person name="Waters E."/>
            <person name="Wood A."/>
            <person name="Yang L."/>
            <person name="Cove D."/>
            <person name="Cuming A."/>
            <person name="Hasebe M."/>
            <person name="Lucas S."/>
            <person name="Mishler D.B."/>
            <person name="Reski R."/>
            <person name="Grigoriev I."/>
            <person name="Quatrano R.S."/>
            <person name="Boore J.L."/>
        </authorList>
    </citation>
    <scope>NUCLEOTIDE SEQUENCE [LARGE SCALE GENOMIC DNA]</scope>
    <source>
        <strain evidence="14 15">cv. Gransden 2004</strain>
    </source>
</reference>
<dbReference type="Pfam" id="PF02705">
    <property type="entry name" value="K_trans"/>
    <property type="match status" value="1"/>
</dbReference>
<feature type="domain" description="K+ potassium transporter C-terminal" evidence="12">
    <location>
        <begin position="525"/>
        <end position="768"/>
    </location>
</feature>
<feature type="transmembrane region" description="Helical" evidence="10">
    <location>
        <begin position="336"/>
        <end position="363"/>
    </location>
</feature>
<accession>A0A2K1IN88</accession>
<evidence type="ECO:0000313" key="15">
    <source>
        <dbReference type="Proteomes" id="UP000006727"/>
    </source>
</evidence>
<feature type="transmembrane region" description="Helical" evidence="10">
    <location>
        <begin position="296"/>
        <end position="316"/>
    </location>
</feature>
<dbReference type="GeneID" id="112275312"/>
<dbReference type="PANTHER" id="PTHR30540:SF83">
    <property type="entry name" value="K+ POTASSIUM TRANSPORTER"/>
    <property type="match status" value="1"/>
</dbReference>
<dbReference type="EMBL" id="ABEU02000022">
    <property type="protein sequence ID" value="PNR30745.1"/>
    <property type="molecule type" value="Genomic_DNA"/>
</dbReference>
<evidence type="ECO:0000313" key="13">
    <source>
        <dbReference type="EMBL" id="PNR30745.1"/>
    </source>
</evidence>
<dbReference type="InterPro" id="IPR003855">
    <property type="entry name" value="K+_transporter"/>
</dbReference>
<dbReference type="PaxDb" id="3218-PP1S244_62V6.1"/>
<proteinExistence type="inferred from homology"/>
<feature type="transmembrane region" description="Helical" evidence="10">
    <location>
        <begin position="188"/>
        <end position="207"/>
    </location>
</feature>
<feature type="domain" description="K+ potassium transporter integral membrane" evidence="11">
    <location>
        <begin position="23"/>
        <end position="513"/>
    </location>
</feature>
<dbReference type="Gramene" id="Pp3c22_12740V3.1">
    <property type="protein sequence ID" value="Pp3c22_12740V3.1"/>
    <property type="gene ID" value="Pp3c22_12740"/>
</dbReference>
<comment type="subcellular location">
    <subcellularLocation>
        <location evidence="1 10">Membrane</location>
        <topology evidence="1 10">Multi-pass membrane protein</topology>
    </subcellularLocation>
</comment>
<dbReference type="NCBIfam" id="TIGR00794">
    <property type="entry name" value="kup"/>
    <property type="match status" value="1"/>
</dbReference>
<dbReference type="Proteomes" id="UP000006727">
    <property type="component" value="Chromosome 22"/>
</dbReference>
<evidence type="ECO:0000256" key="6">
    <source>
        <dbReference type="ARBA" id="ARBA00022958"/>
    </source>
</evidence>
<evidence type="ECO:0000256" key="5">
    <source>
        <dbReference type="ARBA" id="ARBA00022692"/>
    </source>
</evidence>
<organism evidence="13">
    <name type="scientific">Physcomitrium patens</name>
    <name type="common">Spreading-leaved earth moss</name>
    <name type="synonym">Physcomitrella patens</name>
    <dbReference type="NCBI Taxonomy" id="3218"/>
    <lineage>
        <taxon>Eukaryota</taxon>
        <taxon>Viridiplantae</taxon>
        <taxon>Streptophyta</taxon>
        <taxon>Embryophyta</taxon>
        <taxon>Bryophyta</taxon>
        <taxon>Bryophytina</taxon>
        <taxon>Bryopsida</taxon>
        <taxon>Funariidae</taxon>
        <taxon>Funariales</taxon>
        <taxon>Funariaceae</taxon>
        <taxon>Physcomitrium</taxon>
    </lineage>
</organism>
<dbReference type="Gramene" id="Pp3c22_12740V3.3">
    <property type="protein sequence ID" value="Pp3c22_12740V3.3"/>
    <property type="gene ID" value="Pp3c22_12740"/>
</dbReference>
<keyword evidence="4 10" id="KW-0633">Potassium transport</keyword>
<dbReference type="Pfam" id="PF22776">
    <property type="entry name" value="K_trans_C"/>
    <property type="match status" value="1"/>
</dbReference>
<feature type="transmembrane region" description="Helical" evidence="10">
    <location>
        <begin position="145"/>
        <end position="168"/>
    </location>
</feature>
<evidence type="ECO:0000313" key="14">
    <source>
        <dbReference type="EnsemblPlants" id="Pp3c22_12740V3.1"/>
    </source>
</evidence>
<dbReference type="STRING" id="3218.A0A2K1IN88"/>
<feature type="transmembrane region" description="Helical" evidence="10">
    <location>
        <begin position="418"/>
        <end position="441"/>
    </location>
</feature>
<comment type="function">
    <text evidence="10">Potassium transporter.</text>
</comment>
<evidence type="ECO:0000259" key="11">
    <source>
        <dbReference type="Pfam" id="PF02705"/>
    </source>
</evidence>
<gene>
    <name evidence="14" type="primary">LOC112275312</name>
    <name evidence="13" type="ORF">PHYPA_027061</name>
</gene>
<feature type="transmembrane region" description="Helical" evidence="10">
    <location>
        <begin position="20"/>
        <end position="43"/>
    </location>
</feature>
<dbReference type="GO" id="GO:0006813">
    <property type="term" value="P:potassium ion transport"/>
    <property type="evidence" value="ECO:0000318"/>
    <property type="project" value="GO_Central"/>
</dbReference>
<dbReference type="GO" id="GO:0016020">
    <property type="term" value="C:membrane"/>
    <property type="evidence" value="ECO:0000318"/>
    <property type="project" value="GO_Central"/>
</dbReference>
<evidence type="ECO:0000256" key="2">
    <source>
        <dbReference type="ARBA" id="ARBA00008440"/>
    </source>
</evidence>
<dbReference type="InterPro" id="IPR053951">
    <property type="entry name" value="K_trans_N"/>
</dbReference>
<dbReference type="PANTHER" id="PTHR30540">
    <property type="entry name" value="OSMOTIC STRESS POTASSIUM TRANSPORTER"/>
    <property type="match status" value="1"/>
</dbReference>
<comment type="similarity">
    <text evidence="2 10">Belongs to the HAK/KUP transporter (TC 2.A.72.3) family.</text>
</comment>
<evidence type="ECO:0000256" key="1">
    <source>
        <dbReference type="ARBA" id="ARBA00004141"/>
    </source>
</evidence>
<keyword evidence="15" id="KW-1185">Reference proteome</keyword>
<evidence type="ECO:0000259" key="12">
    <source>
        <dbReference type="Pfam" id="PF22776"/>
    </source>
</evidence>
<evidence type="ECO:0000256" key="10">
    <source>
        <dbReference type="RuleBase" id="RU321113"/>
    </source>
</evidence>
<keyword evidence="3" id="KW-0813">Transport</keyword>
<feature type="transmembrane region" description="Helical" evidence="10">
    <location>
        <begin position="63"/>
        <end position="84"/>
    </location>
</feature>
<comment type="caution">
    <text evidence="10">Lacks conserved residue(s) required for the propagation of feature annotation.</text>
</comment>
<name>A0A2K1IN88_PHYPA</name>
<feature type="transmembrane region" description="Helical" evidence="10">
    <location>
        <begin position="474"/>
        <end position="491"/>
    </location>
</feature>
<dbReference type="AlphaFoldDB" id="A0A2K1IN88"/>
<dbReference type="GO" id="GO:0015079">
    <property type="term" value="F:potassium ion transmembrane transporter activity"/>
    <property type="evidence" value="ECO:0000318"/>
    <property type="project" value="GO_Central"/>
</dbReference>
<dbReference type="OrthoDB" id="504708at2759"/>
<dbReference type="EnsemblPlants" id="Pp3c22_12740V3.2">
    <property type="protein sequence ID" value="Pp3c22_12740V3.2"/>
    <property type="gene ID" value="Pp3c22_12740"/>
</dbReference>
<reference evidence="14" key="3">
    <citation type="submission" date="2020-12" db="UniProtKB">
        <authorList>
            <consortium name="EnsemblPlants"/>
        </authorList>
    </citation>
    <scope>IDENTIFICATION</scope>
</reference>
<dbReference type="Gramene" id="Pp3c22_12740V3.2">
    <property type="protein sequence ID" value="Pp3c22_12740V3.2"/>
    <property type="gene ID" value="Pp3c22_12740"/>
</dbReference>
<evidence type="ECO:0000256" key="9">
    <source>
        <dbReference type="ARBA" id="ARBA00023136"/>
    </source>
</evidence>
<dbReference type="EnsemblPlants" id="Pp3c22_12740V3.3">
    <property type="protein sequence ID" value="Pp3c22_12740V3.3"/>
    <property type="gene ID" value="Pp3c22_12740"/>
</dbReference>
<keyword evidence="7 10" id="KW-1133">Transmembrane helix</keyword>
<keyword evidence="9 10" id="KW-0472">Membrane</keyword>
<keyword evidence="8 10" id="KW-0406">Ion transport</keyword>
<keyword evidence="6 10" id="KW-0630">Potassium</keyword>